<dbReference type="AlphaFoldDB" id="A0A8I0DNU2"/>
<accession>A0A8I0DNU2</accession>
<feature type="signal peptide" evidence="1">
    <location>
        <begin position="1"/>
        <end position="24"/>
    </location>
</feature>
<evidence type="ECO:0000256" key="1">
    <source>
        <dbReference type="SAM" id="SignalP"/>
    </source>
</evidence>
<protein>
    <submittedName>
        <fullName evidence="2">Uncharacterized protein</fullName>
    </submittedName>
</protein>
<evidence type="ECO:0000313" key="3">
    <source>
        <dbReference type="Proteomes" id="UP000652847"/>
    </source>
</evidence>
<sequence length="287" mass="30850">MMKKIIAATLALTLSMSMGNFVYAAEDSSADIKATYQAGKENTDTVYSVDVKWGSLEYTYSSGVTKSWDPTTLKYKETSGTSSWTCQDGADQITITNNSNADITASLAYGKTDNNITGTFTNSKIGLKSAEGTNVGESPSETTTLSLKGALSDTTAEKKEIGNVTVTISDYVGTSSNYKWDGNGNISWGFLKTTLTDGVYTVEKECPGNNYLASIFYIYNKGNSQEKYVIKDGDIKAEGTYSLQKVTSGNGSYGVSLPSTMALNGKTIRLTVDLRDENNPTLTVKVI</sequence>
<dbReference type="RefSeq" id="WP_186901179.1">
    <property type="nucleotide sequence ID" value="NZ_JACOOT010000015.1"/>
</dbReference>
<reference evidence="2 3" key="1">
    <citation type="submission" date="2020-08" db="EMBL/GenBank/DDBJ databases">
        <title>Genome public.</title>
        <authorList>
            <person name="Liu C."/>
            <person name="Sun Q."/>
        </authorList>
    </citation>
    <scope>NUCLEOTIDE SEQUENCE [LARGE SCALE GENOMIC DNA]</scope>
    <source>
        <strain evidence="2 3">BX17</strain>
    </source>
</reference>
<keyword evidence="3" id="KW-1185">Reference proteome</keyword>
<evidence type="ECO:0000313" key="2">
    <source>
        <dbReference type="EMBL" id="MBC5650884.1"/>
    </source>
</evidence>
<feature type="chain" id="PRO_5034731091" evidence="1">
    <location>
        <begin position="25"/>
        <end position="287"/>
    </location>
</feature>
<dbReference type="Proteomes" id="UP000652847">
    <property type="component" value="Unassembled WGS sequence"/>
</dbReference>
<organism evidence="2 3">
    <name type="scientific">Blautia segnis</name>
    <dbReference type="NCBI Taxonomy" id="2763030"/>
    <lineage>
        <taxon>Bacteria</taxon>
        <taxon>Bacillati</taxon>
        <taxon>Bacillota</taxon>
        <taxon>Clostridia</taxon>
        <taxon>Lachnospirales</taxon>
        <taxon>Lachnospiraceae</taxon>
        <taxon>Blautia</taxon>
    </lineage>
</organism>
<dbReference type="EMBL" id="JACOOT010000015">
    <property type="protein sequence ID" value="MBC5650884.1"/>
    <property type="molecule type" value="Genomic_DNA"/>
</dbReference>
<keyword evidence="1" id="KW-0732">Signal</keyword>
<gene>
    <name evidence="2" type="ORF">H8S54_07135</name>
</gene>
<comment type="caution">
    <text evidence="2">The sequence shown here is derived from an EMBL/GenBank/DDBJ whole genome shotgun (WGS) entry which is preliminary data.</text>
</comment>
<name>A0A8I0DNU2_9FIRM</name>
<proteinExistence type="predicted"/>